<keyword evidence="4" id="KW-1185">Reference proteome</keyword>
<sequence>MNVSRARSWRWAILVVLIGWLFVVFGFSSQPYQKQNLRPTLRRFITEIAAERIVPDITFRYHNGIVSGEQDPYGFMEFIIRKCAHLFEYGMLGILCYLLLFLIKKRVWRFGAALVLVATAALADEWNQSYVAERTSAIQDVGVDLAGAIVAISLFLLVKRLVWGKMDRRMSNKQERK</sequence>
<dbReference type="AlphaFoldDB" id="A0A841U1C7"/>
<feature type="transmembrane region" description="Helical" evidence="1">
    <location>
        <begin position="12"/>
        <end position="32"/>
    </location>
</feature>
<dbReference type="PIRSF" id="PIRSF019083">
    <property type="entry name" value="UCP019083_VanZ"/>
    <property type="match status" value="1"/>
</dbReference>
<keyword evidence="1" id="KW-0472">Membrane</keyword>
<dbReference type="InterPro" id="IPR006976">
    <property type="entry name" value="VanZ-like"/>
</dbReference>
<keyword evidence="1" id="KW-0812">Transmembrane</keyword>
<dbReference type="Proteomes" id="UP000553776">
    <property type="component" value="Unassembled WGS sequence"/>
</dbReference>
<reference evidence="3 4" key="1">
    <citation type="submission" date="2020-08" db="EMBL/GenBank/DDBJ databases">
        <title>Cohnella phylogeny.</title>
        <authorList>
            <person name="Dunlap C."/>
        </authorList>
    </citation>
    <scope>NUCLEOTIDE SEQUENCE [LARGE SCALE GENOMIC DNA]</scope>
    <source>
        <strain evidence="3 4">DSM 25239</strain>
    </source>
</reference>
<feature type="transmembrane region" description="Helical" evidence="1">
    <location>
        <begin position="143"/>
        <end position="163"/>
    </location>
</feature>
<gene>
    <name evidence="3" type="primary">vanZ</name>
    <name evidence="3" type="ORF">H7B90_17705</name>
</gene>
<organism evidence="3 4">
    <name type="scientific">Cohnella xylanilytica</name>
    <dbReference type="NCBI Taxonomy" id="557555"/>
    <lineage>
        <taxon>Bacteria</taxon>
        <taxon>Bacillati</taxon>
        <taxon>Bacillota</taxon>
        <taxon>Bacilli</taxon>
        <taxon>Bacillales</taxon>
        <taxon>Paenibacillaceae</taxon>
        <taxon>Cohnella</taxon>
    </lineage>
</organism>
<feature type="transmembrane region" description="Helical" evidence="1">
    <location>
        <begin position="107"/>
        <end position="123"/>
    </location>
</feature>
<protein>
    <submittedName>
        <fullName evidence="3">VanZ family protein</fullName>
    </submittedName>
</protein>
<name>A0A841U1C7_9BACL</name>
<dbReference type="InterPro" id="IPR016747">
    <property type="entry name" value="Phosphotransbutyrylase"/>
</dbReference>
<feature type="transmembrane region" description="Helical" evidence="1">
    <location>
        <begin position="79"/>
        <end position="100"/>
    </location>
</feature>
<proteinExistence type="predicted"/>
<evidence type="ECO:0000313" key="4">
    <source>
        <dbReference type="Proteomes" id="UP000553776"/>
    </source>
</evidence>
<accession>A0A841U1C7</accession>
<evidence type="ECO:0000259" key="2">
    <source>
        <dbReference type="Pfam" id="PF04892"/>
    </source>
</evidence>
<dbReference type="RefSeq" id="WP_185137226.1">
    <property type="nucleotide sequence ID" value="NZ_JACJVR010000069.1"/>
</dbReference>
<dbReference type="NCBIfam" id="NF037970">
    <property type="entry name" value="vanZ_1"/>
    <property type="match status" value="1"/>
</dbReference>
<dbReference type="Pfam" id="PF04892">
    <property type="entry name" value="VanZ"/>
    <property type="match status" value="1"/>
</dbReference>
<feature type="domain" description="VanZ-like" evidence="2">
    <location>
        <begin position="14"/>
        <end position="158"/>
    </location>
</feature>
<keyword evidence="1" id="KW-1133">Transmembrane helix</keyword>
<dbReference type="EMBL" id="JACJVR010000069">
    <property type="protein sequence ID" value="MBB6693242.1"/>
    <property type="molecule type" value="Genomic_DNA"/>
</dbReference>
<evidence type="ECO:0000256" key="1">
    <source>
        <dbReference type="SAM" id="Phobius"/>
    </source>
</evidence>
<comment type="caution">
    <text evidence="3">The sequence shown here is derived from an EMBL/GenBank/DDBJ whole genome shotgun (WGS) entry which is preliminary data.</text>
</comment>
<evidence type="ECO:0000313" key="3">
    <source>
        <dbReference type="EMBL" id="MBB6693242.1"/>
    </source>
</evidence>